<evidence type="ECO:0000256" key="3">
    <source>
        <dbReference type="ARBA" id="ARBA00022525"/>
    </source>
</evidence>
<dbReference type="SUPFAM" id="SSF47266">
    <property type="entry name" value="4-helical cytokines"/>
    <property type="match status" value="1"/>
</dbReference>
<keyword evidence="3" id="KW-0964">Secreted</keyword>
<evidence type="ECO:0000313" key="6">
    <source>
        <dbReference type="EMBL" id="KAK7938832.1"/>
    </source>
</evidence>
<keyword evidence="7" id="KW-1185">Reference proteome</keyword>
<dbReference type="Pfam" id="PF00143">
    <property type="entry name" value="Interferon"/>
    <property type="match status" value="1"/>
</dbReference>
<keyword evidence="2" id="KW-0202">Cytokine</keyword>
<sequence length="207" mass="24026">MSSREQRGSPPELSLVGSYSQRTHACLKQLQQMGAGVDMTSDVRFPNKLYNRIKRQNVDAQLAFVQENLRHLRHLYRHGNLSRLGWNVEPFLITLHSQIFYLQDCVSTNQSESSELNRYYSRLENSIVRRTNGSLSSWQTINNITVHHLYRLNSLVLSIRDATAKGRHGNQTAPERTTTRIGTAFKRTAKRLTRPQTHHHHRENNRV</sequence>
<proteinExistence type="predicted"/>
<name>A0AAW0Q3Q3_9GOBI</name>
<dbReference type="Gene3D" id="1.20.1250.10">
    <property type="match status" value="1"/>
</dbReference>
<dbReference type="GO" id="GO:0005126">
    <property type="term" value="F:cytokine receptor binding"/>
    <property type="evidence" value="ECO:0007669"/>
    <property type="project" value="InterPro"/>
</dbReference>
<dbReference type="GO" id="GO:0051607">
    <property type="term" value="P:defense response to virus"/>
    <property type="evidence" value="ECO:0007669"/>
    <property type="project" value="UniProtKB-KW"/>
</dbReference>
<evidence type="ECO:0000256" key="1">
    <source>
        <dbReference type="ARBA" id="ARBA00004613"/>
    </source>
</evidence>
<dbReference type="GO" id="GO:0005125">
    <property type="term" value="F:cytokine activity"/>
    <property type="evidence" value="ECO:0007669"/>
    <property type="project" value="UniProtKB-KW"/>
</dbReference>
<keyword evidence="5" id="KW-1015">Disulfide bond</keyword>
<accession>A0AAW0Q3Q3</accession>
<dbReference type="EMBL" id="JBBPFD010000002">
    <property type="protein sequence ID" value="KAK7938832.1"/>
    <property type="molecule type" value="Genomic_DNA"/>
</dbReference>
<evidence type="ECO:0000256" key="4">
    <source>
        <dbReference type="ARBA" id="ARBA00023118"/>
    </source>
</evidence>
<comment type="caution">
    <text evidence="6">The sequence shown here is derived from an EMBL/GenBank/DDBJ whole genome shotgun (WGS) entry which is preliminary data.</text>
</comment>
<dbReference type="InterPro" id="IPR009079">
    <property type="entry name" value="4_helix_cytokine-like_core"/>
</dbReference>
<evidence type="ECO:0000256" key="5">
    <source>
        <dbReference type="ARBA" id="ARBA00023157"/>
    </source>
</evidence>
<reference evidence="7" key="1">
    <citation type="submission" date="2024-04" db="EMBL/GenBank/DDBJ databases">
        <title>Salinicola lusitanus LLJ914,a marine bacterium isolated from the Okinawa Trough.</title>
        <authorList>
            <person name="Li J."/>
        </authorList>
    </citation>
    <scope>NUCLEOTIDE SEQUENCE [LARGE SCALE GENOMIC DNA]</scope>
</reference>
<evidence type="ECO:0000256" key="2">
    <source>
        <dbReference type="ARBA" id="ARBA00022514"/>
    </source>
</evidence>
<gene>
    <name evidence="6" type="ORF">WMY93_002158</name>
</gene>
<organism evidence="6 7">
    <name type="scientific">Mugilogobius chulae</name>
    <name type="common">yellowstripe goby</name>
    <dbReference type="NCBI Taxonomy" id="88201"/>
    <lineage>
        <taxon>Eukaryota</taxon>
        <taxon>Metazoa</taxon>
        <taxon>Chordata</taxon>
        <taxon>Craniata</taxon>
        <taxon>Vertebrata</taxon>
        <taxon>Euteleostomi</taxon>
        <taxon>Actinopterygii</taxon>
        <taxon>Neopterygii</taxon>
        <taxon>Teleostei</taxon>
        <taxon>Neoteleostei</taxon>
        <taxon>Acanthomorphata</taxon>
        <taxon>Gobiaria</taxon>
        <taxon>Gobiiformes</taxon>
        <taxon>Gobioidei</taxon>
        <taxon>Gobiidae</taxon>
        <taxon>Gobionellinae</taxon>
        <taxon>Mugilogobius</taxon>
    </lineage>
</organism>
<protein>
    <submittedName>
        <fullName evidence="6">Uncharacterized protein</fullName>
    </submittedName>
</protein>
<dbReference type="Proteomes" id="UP001460270">
    <property type="component" value="Unassembled WGS sequence"/>
</dbReference>
<dbReference type="AlphaFoldDB" id="A0AAW0Q3Q3"/>
<comment type="subcellular location">
    <subcellularLocation>
        <location evidence="1">Secreted</location>
    </subcellularLocation>
</comment>
<keyword evidence="4" id="KW-0051">Antiviral defense</keyword>
<evidence type="ECO:0000313" key="7">
    <source>
        <dbReference type="Proteomes" id="UP001460270"/>
    </source>
</evidence>
<dbReference type="GO" id="GO:0005615">
    <property type="term" value="C:extracellular space"/>
    <property type="evidence" value="ECO:0007669"/>
    <property type="project" value="UniProtKB-KW"/>
</dbReference>
<dbReference type="InterPro" id="IPR000471">
    <property type="entry name" value="Interferon_alpha/beta/delta"/>
</dbReference>